<evidence type="ECO:0000313" key="3">
    <source>
        <dbReference type="Proteomes" id="UP000824238"/>
    </source>
</evidence>
<evidence type="ECO:0000256" key="1">
    <source>
        <dbReference type="SAM" id="Phobius"/>
    </source>
</evidence>
<keyword evidence="1" id="KW-0812">Transmembrane</keyword>
<organism evidence="2 3">
    <name type="scientific">Candidatus Scatomorpha intestinigallinarum</name>
    <dbReference type="NCBI Taxonomy" id="2840923"/>
    <lineage>
        <taxon>Bacteria</taxon>
        <taxon>Bacillati</taxon>
        <taxon>Bacillota</taxon>
        <taxon>Clostridia</taxon>
        <taxon>Eubacteriales</taxon>
        <taxon>Candidatus Scatomorpha</taxon>
    </lineage>
</organism>
<dbReference type="Proteomes" id="UP000824238">
    <property type="component" value="Unassembled WGS sequence"/>
</dbReference>
<feature type="transmembrane region" description="Helical" evidence="1">
    <location>
        <begin position="50"/>
        <end position="75"/>
    </location>
</feature>
<keyword evidence="1" id="KW-1133">Transmembrane helix</keyword>
<proteinExistence type="predicted"/>
<comment type="caution">
    <text evidence="2">The sequence shown here is derived from an EMBL/GenBank/DDBJ whole genome shotgun (WGS) entry which is preliminary data.</text>
</comment>
<feature type="transmembrane region" description="Helical" evidence="1">
    <location>
        <begin position="194"/>
        <end position="218"/>
    </location>
</feature>
<evidence type="ECO:0000313" key="2">
    <source>
        <dbReference type="EMBL" id="HIR55782.1"/>
    </source>
</evidence>
<feature type="transmembrane region" description="Helical" evidence="1">
    <location>
        <begin position="104"/>
        <end position="129"/>
    </location>
</feature>
<gene>
    <name evidence="2" type="ORF">IAD36_09345</name>
</gene>
<reference evidence="2" key="2">
    <citation type="journal article" date="2021" name="PeerJ">
        <title>Extensive microbial diversity within the chicken gut microbiome revealed by metagenomics and culture.</title>
        <authorList>
            <person name="Gilroy R."/>
            <person name="Ravi A."/>
            <person name="Getino M."/>
            <person name="Pursley I."/>
            <person name="Horton D.L."/>
            <person name="Alikhan N.F."/>
            <person name="Baker D."/>
            <person name="Gharbi K."/>
            <person name="Hall N."/>
            <person name="Watson M."/>
            <person name="Adriaenssens E.M."/>
            <person name="Foster-Nyarko E."/>
            <person name="Jarju S."/>
            <person name="Secka A."/>
            <person name="Antonio M."/>
            <person name="Oren A."/>
            <person name="Chaudhuri R.R."/>
            <person name="La Ragione R."/>
            <person name="Hildebrand F."/>
            <person name="Pallen M.J."/>
        </authorList>
    </citation>
    <scope>NUCLEOTIDE SEQUENCE</scope>
    <source>
        <strain evidence="2">ChiGjej3B3-7149</strain>
    </source>
</reference>
<name>A0A9D1DMW3_9FIRM</name>
<dbReference type="AlphaFoldDB" id="A0A9D1DMW3"/>
<feature type="transmembrane region" description="Helical" evidence="1">
    <location>
        <begin position="238"/>
        <end position="260"/>
    </location>
</feature>
<keyword evidence="1" id="KW-0472">Membrane</keyword>
<reference evidence="2" key="1">
    <citation type="submission" date="2020-10" db="EMBL/GenBank/DDBJ databases">
        <authorList>
            <person name="Gilroy R."/>
        </authorList>
    </citation>
    <scope>NUCLEOTIDE SEQUENCE</scope>
    <source>
        <strain evidence="2">ChiGjej3B3-7149</strain>
    </source>
</reference>
<protein>
    <submittedName>
        <fullName evidence="2">Uncharacterized protein</fullName>
    </submittedName>
</protein>
<accession>A0A9D1DMW3</accession>
<sequence>MLRKLLKYEFAATGRYLLPLLCLLLVMAAAAGLSIRILSAGQAGRAAAALAAIFVVLFFLSVMALAAVTVVLIVYRFYRNLLCSEGYLMHTLPVSVHQLICSKLIAAVCWMTVTSVFIYGCLFGVAFRAEIWAQVLSELRVLFERLSLAYGIGAAELVSVVLELCVLLLLGSMSSCLLFYASLAIGHSLPRHKLLASLGVFLGFGLLSQVLTMLLAVVTGYSLRGFVSVLNLKALAQFGHALLIGGIALNAVYCVVLYLITARMLSRRLDLE</sequence>
<dbReference type="EMBL" id="DVHH01000226">
    <property type="protein sequence ID" value="HIR55782.1"/>
    <property type="molecule type" value="Genomic_DNA"/>
</dbReference>
<feature type="transmembrane region" description="Helical" evidence="1">
    <location>
        <begin position="149"/>
        <end position="182"/>
    </location>
</feature>